<evidence type="ECO:0000256" key="1">
    <source>
        <dbReference type="ARBA" id="ARBA00022679"/>
    </source>
</evidence>
<keyword evidence="3" id="KW-1185">Reference proteome</keyword>
<dbReference type="EMBL" id="SMKW01000011">
    <property type="protein sequence ID" value="TDD52804.1"/>
    <property type="molecule type" value="Genomic_DNA"/>
</dbReference>
<dbReference type="SUPFAM" id="SSF89796">
    <property type="entry name" value="CoA-transferase family III (CaiB/BaiF)"/>
    <property type="match status" value="1"/>
</dbReference>
<dbReference type="OrthoDB" id="9797653at2"/>
<dbReference type="Gene3D" id="3.30.1540.10">
    <property type="entry name" value="formyl-coa transferase, domain 3"/>
    <property type="match status" value="1"/>
</dbReference>
<name>A0A4R4Z6S6_9PSEU</name>
<dbReference type="Gene3D" id="3.40.50.10540">
    <property type="entry name" value="Crotonobetainyl-coa:carnitine coa-transferase, domain 1"/>
    <property type="match status" value="1"/>
</dbReference>
<dbReference type="InterPro" id="IPR023606">
    <property type="entry name" value="CoA-Trfase_III_dom_1_sf"/>
</dbReference>
<dbReference type="InterPro" id="IPR044855">
    <property type="entry name" value="CoA-Trfase_III_dom3_sf"/>
</dbReference>
<accession>A0A4R4Z6S6</accession>
<comment type="caution">
    <text evidence="2">The sequence shown here is derived from an EMBL/GenBank/DDBJ whole genome shotgun (WGS) entry which is preliminary data.</text>
</comment>
<dbReference type="InterPro" id="IPR050483">
    <property type="entry name" value="CoA-transferase_III_domain"/>
</dbReference>
<evidence type="ECO:0000313" key="3">
    <source>
        <dbReference type="Proteomes" id="UP000294947"/>
    </source>
</evidence>
<proteinExistence type="predicted"/>
<dbReference type="GO" id="GO:0008410">
    <property type="term" value="F:CoA-transferase activity"/>
    <property type="evidence" value="ECO:0007669"/>
    <property type="project" value="TreeGrafter"/>
</dbReference>
<gene>
    <name evidence="2" type="ORF">E1288_11415</name>
</gene>
<dbReference type="Proteomes" id="UP000294947">
    <property type="component" value="Unassembled WGS sequence"/>
</dbReference>
<reference evidence="2 3" key="1">
    <citation type="submission" date="2019-03" db="EMBL/GenBank/DDBJ databases">
        <title>Draft genome sequences of novel Actinobacteria.</title>
        <authorList>
            <person name="Sahin N."/>
            <person name="Ay H."/>
            <person name="Saygin H."/>
        </authorList>
    </citation>
    <scope>NUCLEOTIDE SEQUENCE [LARGE SCALE GENOMIC DNA]</scope>
    <source>
        <strain evidence="2 3">7K502</strain>
    </source>
</reference>
<keyword evidence="1 2" id="KW-0808">Transferase</keyword>
<organism evidence="2 3">
    <name type="scientific">Saccharopolyspora elongata</name>
    <dbReference type="NCBI Taxonomy" id="2530387"/>
    <lineage>
        <taxon>Bacteria</taxon>
        <taxon>Bacillati</taxon>
        <taxon>Actinomycetota</taxon>
        <taxon>Actinomycetes</taxon>
        <taxon>Pseudonocardiales</taxon>
        <taxon>Pseudonocardiaceae</taxon>
        <taxon>Saccharopolyspora</taxon>
    </lineage>
</organism>
<dbReference type="PANTHER" id="PTHR48207:SF4">
    <property type="entry name" value="BLL6097 PROTEIN"/>
    <property type="match status" value="1"/>
</dbReference>
<dbReference type="AlphaFoldDB" id="A0A4R4Z6S6"/>
<sequence length="395" mass="42069">MTMKPLEGIRVVDFGHLIAGPGAAAALAALGADVVKVEPPHGESGRNIGSYGEAIVATYNRGKRSIALDLRSAGGIEAARRLVSSADVVLQNMRPGAMDRLGLGAEDVRALNPRAIYASVSGFGSAGAARDRVGLDITAQAESGMMSITGPADGDPHRVGFTVVDIATADLLAQAILAALFARERTGRGEHIQISLIEVAVHLQAACWAEYSLTGVEPRRCGNPQPTVAPAADVVQVEDGKVVISAYQDGHWRLLCRAIGRPELADDPRFNDNSRRVEHRRELREVLEAALGDRTRDEVLAHLAEQGIVAGNVRDYREVPNAREVADLGVFISAASPDGVPIRLPRPPFRTEGWVHGTEPAPRCGQHTAEVLTEIGYSPDEIESMFSGTPSGRSR</sequence>
<evidence type="ECO:0000313" key="2">
    <source>
        <dbReference type="EMBL" id="TDD52804.1"/>
    </source>
</evidence>
<dbReference type="RefSeq" id="WP_132484094.1">
    <property type="nucleotide sequence ID" value="NZ_SMKW01000011.1"/>
</dbReference>
<dbReference type="PANTHER" id="PTHR48207">
    <property type="entry name" value="SUCCINATE--HYDROXYMETHYLGLUTARATE COA-TRANSFERASE"/>
    <property type="match status" value="1"/>
</dbReference>
<dbReference type="Pfam" id="PF02515">
    <property type="entry name" value="CoA_transf_3"/>
    <property type="match status" value="1"/>
</dbReference>
<protein>
    <submittedName>
        <fullName evidence="2">CoA transferase</fullName>
    </submittedName>
</protein>
<dbReference type="InterPro" id="IPR003673">
    <property type="entry name" value="CoA-Trfase_fam_III"/>
</dbReference>